<dbReference type="InterPro" id="IPR003593">
    <property type="entry name" value="AAA+_ATPase"/>
</dbReference>
<protein>
    <submittedName>
        <fullName evidence="9">Putative spermidine/putrescine transport system ATP-binding protein</fullName>
    </submittedName>
</protein>
<proteinExistence type="predicted"/>
<sequence length="352" mass="37903">MHEPTTIRLRHCGKTFADGTLALQPLDLDIGAAETVVLLGPSGCGKTTTLRIIAGLEYPDAGGEVWFGDTCVTALPIEQRGVGMVFQNYALFPNMTVSENIGYGLRVRRVDATTRRRRVDDMLAMMHLAPFADRRVDQLSGGQRQRVALARAIAVQPRVLLLDEPLTALDAKLRDALRADINQLLRSLGITAVYVTHDQAEAMALGDRIIVMDKGRIAQTGTPQEIYRAPANAFVADFIGTMNRLPAAAADGAWRVPGGVVPRAHGSASVPRADLMFRPEDVALVPADDAHLHGSVVTALFLGNCTRLLVEVGASAPLIVDTTRRDDWRAGDRVGLRIDTGHLITLPEAAAA</sequence>
<dbReference type="PROSITE" id="PS50893">
    <property type="entry name" value="ABC_TRANSPORTER_2"/>
    <property type="match status" value="1"/>
</dbReference>
<dbReference type="Gene3D" id="2.40.50.100">
    <property type="match status" value="1"/>
</dbReference>
<evidence type="ECO:0000313" key="10">
    <source>
        <dbReference type="Proteomes" id="UP000578036"/>
    </source>
</evidence>
<feature type="domain" description="ABC transporter" evidence="8">
    <location>
        <begin position="7"/>
        <end position="239"/>
    </location>
</feature>
<keyword evidence="7" id="KW-0472">Membrane</keyword>
<evidence type="ECO:0000256" key="1">
    <source>
        <dbReference type="ARBA" id="ARBA00022448"/>
    </source>
</evidence>
<dbReference type="Pfam" id="PF00005">
    <property type="entry name" value="ABC_tran"/>
    <property type="match status" value="1"/>
</dbReference>
<organism evidence="9 10">
    <name type="scientific">Cupriavidus alkaliphilus</name>
    <dbReference type="NCBI Taxonomy" id="942866"/>
    <lineage>
        <taxon>Bacteria</taxon>
        <taxon>Pseudomonadati</taxon>
        <taxon>Pseudomonadota</taxon>
        <taxon>Betaproteobacteria</taxon>
        <taxon>Burkholderiales</taxon>
        <taxon>Burkholderiaceae</taxon>
        <taxon>Cupriavidus</taxon>
    </lineage>
</organism>
<keyword evidence="3" id="KW-0997">Cell inner membrane</keyword>
<dbReference type="InterPro" id="IPR013611">
    <property type="entry name" value="Transp-assoc_OB_typ2"/>
</dbReference>
<dbReference type="AlphaFoldDB" id="A0A7W4VDL2"/>
<evidence type="ECO:0000256" key="4">
    <source>
        <dbReference type="ARBA" id="ARBA00022741"/>
    </source>
</evidence>
<evidence type="ECO:0000256" key="2">
    <source>
        <dbReference type="ARBA" id="ARBA00022475"/>
    </source>
</evidence>
<keyword evidence="4" id="KW-0547">Nucleotide-binding</keyword>
<dbReference type="GO" id="GO:0055052">
    <property type="term" value="C:ATP-binding cassette (ABC) transporter complex, substrate-binding subunit-containing"/>
    <property type="evidence" value="ECO:0007669"/>
    <property type="project" value="TreeGrafter"/>
</dbReference>
<dbReference type="PANTHER" id="PTHR43875">
    <property type="entry name" value="MALTODEXTRIN IMPORT ATP-BINDING PROTEIN MSMX"/>
    <property type="match status" value="1"/>
</dbReference>
<evidence type="ECO:0000259" key="8">
    <source>
        <dbReference type="PROSITE" id="PS50893"/>
    </source>
</evidence>
<keyword evidence="6" id="KW-1278">Translocase</keyword>
<dbReference type="GO" id="GO:0005524">
    <property type="term" value="F:ATP binding"/>
    <property type="evidence" value="ECO:0007669"/>
    <property type="project" value="UniProtKB-KW"/>
</dbReference>
<evidence type="ECO:0000256" key="3">
    <source>
        <dbReference type="ARBA" id="ARBA00022519"/>
    </source>
</evidence>
<evidence type="ECO:0000256" key="6">
    <source>
        <dbReference type="ARBA" id="ARBA00022967"/>
    </source>
</evidence>
<comment type="caution">
    <text evidence="9">The sequence shown here is derived from an EMBL/GenBank/DDBJ whole genome shotgun (WGS) entry which is preliminary data.</text>
</comment>
<dbReference type="GO" id="GO:0016887">
    <property type="term" value="F:ATP hydrolysis activity"/>
    <property type="evidence" value="ECO:0007669"/>
    <property type="project" value="InterPro"/>
</dbReference>
<dbReference type="Gene3D" id="3.40.50.300">
    <property type="entry name" value="P-loop containing nucleotide triphosphate hydrolases"/>
    <property type="match status" value="1"/>
</dbReference>
<keyword evidence="10" id="KW-1185">Reference proteome</keyword>
<dbReference type="InterPro" id="IPR003439">
    <property type="entry name" value="ABC_transporter-like_ATP-bd"/>
</dbReference>
<dbReference type="PROSITE" id="PS00211">
    <property type="entry name" value="ABC_TRANSPORTER_1"/>
    <property type="match status" value="1"/>
</dbReference>
<evidence type="ECO:0000256" key="5">
    <source>
        <dbReference type="ARBA" id="ARBA00022840"/>
    </source>
</evidence>
<evidence type="ECO:0000313" key="9">
    <source>
        <dbReference type="EMBL" id="MBB3009626.1"/>
    </source>
</evidence>
<dbReference type="RefSeq" id="WP_183300100.1">
    <property type="nucleotide sequence ID" value="NZ_JACHWF010000005.1"/>
</dbReference>
<accession>A0A7W4VDL2</accession>
<reference evidence="9 10" key="1">
    <citation type="submission" date="2020-08" db="EMBL/GenBank/DDBJ databases">
        <title>Genomic Encyclopedia of Type Strains, Phase IV (KMG-V): Genome sequencing to study the core and pangenomes of soil and plant-associated prokaryotes.</title>
        <authorList>
            <person name="Whitman W."/>
        </authorList>
    </citation>
    <scope>NUCLEOTIDE SEQUENCE [LARGE SCALE GENOMIC DNA]</scope>
    <source>
        <strain evidence="9 10">SLV-2362</strain>
    </source>
</reference>
<dbReference type="Proteomes" id="UP000578036">
    <property type="component" value="Unassembled WGS sequence"/>
</dbReference>
<dbReference type="FunFam" id="3.40.50.300:FF:000042">
    <property type="entry name" value="Maltose/maltodextrin ABC transporter, ATP-binding protein"/>
    <property type="match status" value="1"/>
</dbReference>
<name>A0A7W4VDL2_9BURK</name>
<dbReference type="InterPro" id="IPR047641">
    <property type="entry name" value="ABC_transpr_MalK/UgpC-like"/>
</dbReference>
<dbReference type="EMBL" id="JACHWF010000005">
    <property type="protein sequence ID" value="MBB3009626.1"/>
    <property type="molecule type" value="Genomic_DNA"/>
</dbReference>
<dbReference type="InterPro" id="IPR017871">
    <property type="entry name" value="ABC_transporter-like_CS"/>
</dbReference>
<dbReference type="Pfam" id="PF08402">
    <property type="entry name" value="TOBE_2"/>
    <property type="match status" value="1"/>
</dbReference>
<evidence type="ECO:0000256" key="7">
    <source>
        <dbReference type="ARBA" id="ARBA00023136"/>
    </source>
</evidence>
<keyword evidence="2" id="KW-1003">Cell membrane</keyword>
<dbReference type="PANTHER" id="PTHR43875:SF15">
    <property type="entry name" value="TREHALOSE IMPORT ATP-BINDING PROTEIN SUGC"/>
    <property type="match status" value="1"/>
</dbReference>
<dbReference type="GO" id="GO:0140359">
    <property type="term" value="F:ABC-type transporter activity"/>
    <property type="evidence" value="ECO:0007669"/>
    <property type="project" value="UniProtKB-ARBA"/>
</dbReference>
<dbReference type="InterPro" id="IPR008995">
    <property type="entry name" value="Mo/tungstate-bd_C_term_dom"/>
</dbReference>
<dbReference type="SMART" id="SM00382">
    <property type="entry name" value="AAA"/>
    <property type="match status" value="1"/>
</dbReference>
<dbReference type="SUPFAM" id="SSF50331">
    <property type="entry name" value="MOP-like"/>
    <property type="match status" value="1"/>
</dbReference>
<keyword evidence="5 9" id="KW-0067">ATP-binding</keyword>
<dbReference type="SUPFAM" id="SSF52540">
    <property type="entry name" value="P-loop containing nucleoside triphosphate hydrolases"/>
    <property type="match status" value="1"/>
</dbReference>
<keyword evidence="1" id="KW-0813">Transport</keyword>
<gene>
    <name evidence="9" type="ORF">FHX61_004299</name>
</gene>
<dbReference type="InterPro" id="IPR027417">
    <property type="entry name" value="P-loop_NTPase"/>
</dbReference>